<dbReference type="Gene3D" id="3.90.1200.10">
    <property type="match status" value="1"/>
</dbReference>
<protein>
    <recommendedName>
        <fullName evidence="1">Aminoglycoside phosphotransferase domain-containing protein</fullName>
    </recommendedName>
</protein>
<gene>
    <name evidence="2" type="ORF">GOMPHAMPRED_002909</name>
</gene>
<sequence>MWDRTLPPVKRDPDTEYILSVQPGAKVYLRDSTILKQGLRVRRSEELALRLVGEIGNIPVPEVYFASYQETTSEIAMSFVPGKPLDYCWNTLNDCTKERICRETWAFIYAWRQIPKPGNFDRYLCLADGSESSDVLITPLAEEADEGEIDIPLRDDEDVRQQIALRYYHYCGRKYTKEQLLEMLPRSKTCVFTHGDVAPRNIMVDEKNDFKITGIIDWELAGWYPEYWEYINIHKPSMDKDWQIWMEKTAIEKWNISGINAARKVLL</sequence>
<dbReference type="AlphaFoldDB" id="A0A8H3HVY8"/>
<dbReference type="PANTHER" id="PTHR21310">
    <property type="entry name" value="AMINOGLYCOSIDE PHOSPHOTRANSFERASE-RELATED-RELATED"/>
    <property type="match status" value="1"/>
</dbReference>
<dbReference type="PANTHER" id="PTHR21310:SF58">
    <property type="entry name" value="AMINOGLYCOSIDE PHOSPHOTRANSFERASE DOMAIN-CONTAINING PROTEIN"/>
    <property type="match status" value="1"/>
</dbReference>
<accession>A0A8H3HVY8</accession>
<name>A0A8H3HVY8_9LECA</name>
<proteinExistence type="predicted"/>
<evidence type="ECO:0000259" key="1">
    <source>
        <dbReference type="Pfam" id="PF01636"/>
    </source>
</evidence>
<keyword evidence="3" id="KW-1185">Reference proteome</keyword>
<dbReference type="InterPro" id="IPR011009">
    <property type="entry name" value="Kinase-like_dom_sf"/>
</dbReference>
<dbReference type="SUPFAM" id="SSF56112">
    <property type="entry name" value="Protein kinase-like (PK-like)"/>
    <property type="match status" value="1"/>
</dbReference>
<dbReference type="EMBL" id="CAJPDQ010000002">
    <property type="protein sequence ID" value="CAF9904657.1"/>
    <property type="molecule type" value="Genomic_DNA"/>
</dbReference>
<evidence type="ECO:0000313" key="3">
    <source>
        <dbReference type="Proteomes" id="UP000664169"/>
    </source>
</evidence>
<organism evidence="2 3">
    <name type="scientific">Gomphillus americanus</name>
    <dbReference type="NCBI Taxonomy" id="1940652"/>
    <lineage>
        <taxon>Eukaryota</taxon>
        <taxon>Fungi</taxon>
        <taxon>Dikarya</taxon>
        <taxon>Ascomycota</taxon>
        <taxon>Pezizomycotina</taxon>
        <taxon>Lecanoromycetes</taxon>
        <taxon>OSLEUM clade</taxon>
        <taxon>Ostropomycetidae</taxon>
        <taxon>Ostropales</taxon>
        <taxon>Graphidaceae</taxon>
        <taxon>Gomphilloideae</taxon>
        <taxon>Gomphillus</taxon>
    </lineage>
</organism>
<dbReference type="OrthoDB" id="2906425at2759"/>
<feature type="domain" description="Aminoglycoside phosphotransferase" evidence="1">
    <location>
        <begin position="55"/>
        <end position="233"/>
    </location>
</feature>
<dbReference type="CDD" id="cd05120">
    <property type="entry name" value="APH_ChoK_like"/>
    <property type="match status" value="1"/>
</dbReference>
<evidence type="ECO:0000313" key="2">
    <source>
        <dbReference type="EMBL" id="CAF9904657.1"/>
    </source>
</evidence>
<reference evidence="2" key="1">
    <citation type="submission" date="2021-03" db="EMBL/GenBank/DDBJ databases">
        <authorList>
            <person name="Tagirdzhanova G."/>
        </authorList>
    </citation>
    <scope>NUCLEOTIDE SEQUENCE</scope>
</reference>
<dbReference type="Proteomes" id="UP000664169">
    <property type="component" value="Unassembled WGS sequence"/>
</dbReference>
<dbReference type="Pfam" id="PF01636">
    <property type="entry name" value="APH"/>
    <property type="match status" value="1"/>
</dbReference>
<dbReference type="InterPro" id="IPR002575">
    <property type="entry name" value="Aminoglycoside_PTrfase"/>
</dbReference>
<comment type="caution">
    <text evidence="2">The sequence shown here is derived from an EMBL/GenBank/DDBJ whole genome shotgun (WGS) entry which is preliminary data.</text>
</comment>
<dbReference type="InterPro" id="IPR051678">
    <property type="entry name" value="AGP_Transferase"/>
</dbReference>